<dbReference type="InterPro" id="IPR004255">
    <property type="entry name" value="O-acyltransferase_WSD1_N"/>
</dbReference>
<keyword evidence="8" id="KW-1133">Transmembrane helix</keyword>
<dbReference type="Pfam" id="PF06974">
    <property type="entry name" value="WS_DGAT_C"/>
    <property type="match status" value="1"/>
</dbReference>
<feature type="transmembrane region" description="Helical" evidence="8">
    <location>
        <begin position="6"/>
        <end position="25"/>
    </location>
</feature>
<dbReference type="AlphaFoldDB" id="A0A0L0G4A6"/>
<keyword evidence="8" id="KW-0472">Membrane</keyword>
<gene>
    <name evidence="11" type="ORF">SARC_03826</name>
</gene>
<reference evidence="11 12" key="1">
    <citation type="submission" date="2011-02" db="EMBL/GenBank/DDBJ databases">
        <title>The Genome Sequence of Sphaeroforma arctica JP610.</title>
        <authorList>
            <consortium name="The Broad Institute Genome Sequencing Platform"/>
            <person name="Russ C."/>
            <person name="Cuomo C."/>
            <person name="Young S.K."/>
            <person name="Zeng Q."/>
            <person name="Gargeya S."/>
            <person name="Alvarado L."/>
            <person name="Berlin A."/>
            <person name="Chapman S.B."/>
            <person name="Chen Z."/>
            <person name="Freedman E."/>
            <person name="Gellesch M."/>
            <person name="Goldberg J."/>
            <person name="Griggs A."/>
            <person name="Gujja S."/>
            <person name="Heilman E."/>
            <person name="Heiman D."/>
            <person name="Howarth C."/>
            <person name="Mehta T."/>
            <person name="Neiman D."/>
            <person name="Pearson M."/>
            <person name="Roberts A."/>
            <person name="Saif S."/>
            <person name="Shea T."/>
            <person name="Shenoy N."/>
            <person name="Sisk P."/>
            <person name="Stolte C."/>
            <person name="Sykes S."/>
            <person name="White J."/>
            <person name="Yandava C."/>
            <person name="Burger G."/>
            <person name="Gray M.W."/>
            <person name="Holland P.W.H."/>
            <person name="King N."/>
            <person name="Lang F.B.F."/>
            <person name="Roger A.J."/>
            <person name="Ruiz-Trillo I."/>
            <person name="Haas B."/>
            <person name="Nusbaum C."/>
            <person name="Birren B."/>
        </authorList>
    </citation>
    <scope>NUCLEOTIDE SEQUENCE [LARGE SCALE GENOMIC DNA]</scope>
    <source>
        <strain evidence="11 12">JP610</strain>
    </source>
</reference>
<evidence type="ECO:0000256" key="4">
    <source>
        <dbReference type="ARBA" id="ARBA00023315"/>
    </source>
</evidence>
<comment type="catalytic activity">
    <reaction evidence="6">
        <text>a long chain fatty alcohol + a fatty acyl-CoA = a long-chain alcohol wax ester + CoA</text>
        <dbReference type="Rhea" id="RHEA:38443"/>
        <dbReference type="ChEBI" id="CHEBI:17135"/>
        <dbReference type="ChEBI" id="CHEBI:57287"/>
        <dbReference type="ChEBI" id="CHEBI:77636"/>
        <dbReference type="ChEBI" id="CHEBI:235323"/>
        <dbReference type="EC" id="2.3.1.75"/>
    </reaction>
</comment>
<dbReference type="PANTHER" id="PTHR31650:SF1">
    <property type="entry name" value="WAX ESTER SYNTHASE_DIACYLGLYCEROL ACYLTRANSFERASE 4-RELATED"/>
    <property type="match status" value="1"/>
</dbReference>
<evidence type="ECO:0000256" key="8">
    <source>
        <dbReference type="SAM" id="Phobius"/>
    </source>
</evidence>
<evidence type="ECO:0000256" key="2">
    <source>
        <dbReference type="ARBA" id="ARBA00005189"/>
    </source>
</evidence>
<keyword evidence="3" id="KW-0808">Transferase</keyword>
<dbReference type="GO" id="GO:0019432">
    <property type="term" value="P:triglyceride biosynthetic process"/>
    <property type="evidence" value="ECO:0007669"/>
    <property type="project" value="UniProtKB-UniPathway"/>
</dbReference>
<feature type="transmembrane region" description="Helical" evidence="8">
    <location>
        <begin position="230"/>
        <end position="249"/>
    </location>
</feature>
<evidence type="ECO:0000256" key="3">
    <source>
        <dbReference type="ARBA" id="ARBA00022679"/>
    </source>
</evidence>
<dbReference type="eggNOG" id="ENOG502S35Q">
    <property type="taxonomic scope" value="Eukaryota"/>
</dbReference>
<evidence type="ECO:0000313" key="12">
    <source>
        <dbReference type="Proteomes" id="UP000054560"/>
    </source>
</evidence>
<evidence type="ECO:0000256" key="7">
    <source>
        <dbReference type="ARBA" id="ARBA00048109"/>
    </source>
</evidence>
<evidence type="ECO:0000259" key="9">
    <source>
        <dbReference type="Pfam" id="PF03007"/>
    </source>
</evidence>
<dbReference type="Pfam" id="PF03007">
    <property type="entry name" value="WS_DGAT_cat"/>
    <property type="match status" value="1"/>
</dbReference>
<name>A0A0L0G4A6_9EUKA</name>
<sequence>MIFENTGYTVVGCLLAILVYIVVRFTQKVDEAKRIYGNDSELCKAGDYMWKLDGEYNYTIINGVIFAEEATLEDVQEMFLKAVNAEHYRKFKQRLIMFQRIPMWITDEDFDHKWHISKETHAVPTNDDELDLWLARQAVEALPIDRPMWQVKIVENYKTNADGKGETVVLFRCHHVIADGIALGTMLFNLLNNEKEAKKLLGGASLTSEMKLKADESSSKVNKQKVANPWLVNAYGLLMLLPIMGGLLLQRTDTNMFHVKPNRGVEGKRTVGRSGSYPLEKVKLIKTKLKMTVNDVLMGVLGAAINRTTTRLNKGPCPTEVKVVMPVNMRTGTGVPKMENDLTMPVIPIPTRSADPVATCKEMKVILDGIKKSVTPLVMYHAQTTMAAILPSFLTSFILDFVANKHTAVVSNGPGSQMYIGTKKVSNMVFWVPQRANMAMGFSIMTMGGKLTLGCILDTSLGPHADVLCEEYMKTLKDLESSVLN</sequence>
<comment type="similarity">
    <text evidence="5">In the N-terminal section; belongs to the long-chain O-acyltransferase family.</text>
</comment>
<keyword evidence="12" id="KW-1185">Reference proteome</keyword>
<protein>
    <submittedName>
        <fullName evidence="11">Uncharacterized protein</fullName>
    </submittedName>
</protein>
<dbReference type="GO" id="GO:0005886">
    <property type="term" value="C:plasma membrane"/>
    <property type="evidence" value="ECO:0007669"/>
    <property type="project" value="TreeGrafter"/>
</dbReference>
<dbReference type="Proteomes" id="UP000054560">
    <property type="component" value="Unassembled WGS sequence"/>
</dbReference>
<dbReference type="GO" id="GO:0047196">
    <property type="term" value="F:long-chain-alcohol O-fatty-acyltransferase activity"/>
    <property type="evidence" value="ECO:0007669"/>
    <property type="project" value="UniProtKB-EC"/>
</dbReference>
<dbReference type="RefSeq" id="XP_014157834.1">
    <property type="nucleotide sequence ID" value="XM_014302359.1"/>
</dbReference>
<evidence type="ECO:0000256" key="1">
    <source>
        <dbReference type="ARBA" id="ARBA00004771"/>
    </source>
</evidence>
<keyword evidence="8" id="KW-0812">Transmembrane</keyword>
<dbReference type="GO" id="GO:0004144">
    <property type="term" value="F:diacylglycerol O-acyltransferase activity"/>
    <property type="evidence" value="ECO:0007669"/>
    <property type="project" value="UniProtKB-EC"/>
</dbReference>
<dbReference type="InterPro" id="IPR045034">
    <property type="entry name" value="O-acyltransferase_WSD1-like"/>
</dbReference>
<comment type="pathway">
    <text evidence="2">Lipid metabolism.</text>
</comment>
<evidence type="ECO:0000256" key="5">
    <source>
        <dbReference type="ARBA" id="ARBA00024360"/>
    </source>
</evidence>
<keyword evidence="4" id="KW-0012">Acyltransferase</keyword>
<feature type="domain" description="O-acyltransferase WSD1 C-terminal" evidence="10">
    <location>
        <begin position="340"/>
        <end position="479"/>
    </location>
</feature>
<dbReference type="PANTHER" id="PTHR31650">
    <property type="entry name" value="O-ACYLTRANSFERASE (WSD1-LIKE) FAMILY PROTEIN"/>
    <property type="match status" value="1"/>
</dbReference>
<comment type="pathway">
    <text evidence="1">Glycerolipid metabolism; triacylglycerol biosynthesis.</text>
</comment>
<dbReference type="GeneID" id="25904330"/>
<evidence type="ECO:0000256" key="6">
    <source>
        <dbReference type="ARBA" id="ARBA00047604"/>
    </source>
</evidence>
<dbReference type="STRING" id="667725.A0A0L0G4A6"/>
<proteinExistence type="inferred from homology"/>
<dbReference type="EMBL" id="KQ241799">
    <property type="protein sequence ID" value="KNC83932.1"/>
    <property type="molecule type" value="Genomic_DNA"/>
</dbReference>
<dbReference type="InterPro" id="IPR009721">
    <property type="entry name" value="O-acyltransferase_WSD1_C"/>
</dbReference>
<accession>A0A0L0G4A6</accession>
<feature type="domain" description="O-acyltransferase WSD1-like N-terminal" evidence="9">
    <location>
        <begin position="96"/>
        <end position="296"/>
    </location>
</feature>
<evidence type="ECO:0000259" key="10">
    <source>
        <dbReference type="Pfam" id="PF06974"/>
    </source>
</evidence>
<comment type="catalytic activity">
    <reaction evidence="7">
        <text>an acyl-CoA + a 1,2-diacyl-sn-glycerol = a triacyl-sn-glycerol + CoA</text>
        <dbReference type="Rhea" id="RHEA:10868"/>
        <dbReference type="ChEBI" id="CHEBI:17815"/>
        <dbReference type="ChEBI" id="CHEBI:57287"/>
        <dbReference type="ChEBI" id="CHEBI:58342"/>
        <dbReference type="ChEBI" id="CHEBI:64615"/>
        <dbReference type="EC" id="2.3.1.20"/>
    </reaction>
</comment>
<organism evidence="11 12">
    <name type="scientific">Sphaeroforma arctica JP610</name>
    <dbReference type="NCBI Taxonomy" id="667725"/>
    <lineage>
        <taxon>Eukaryota</taxon>
        <taxon>Ichthyosporea</taxon>
        <taxon>Ichthyophonida</taxon>
        <taxon>Sphaeroforma</taxon>
    </lineage>
</organism>
<dbReference type="UniPathway" id="UPA00282"/>
<dbReference type="OrthoDB" id="619536at2759"/>
<evidence type="ECO:0000313" key="11">
    <source>
        <dbReference type="EMBL" id="KNC83932.1"/>
    </source>
</evidence>